<keyword evidence="4" id="KW-1185">Reference proteome</keyword>
<gene>
    <name evidence="3" type="ORF">GCM10010411_13940</name>
</gene>
<protein>
    <recommendedName>
        <fullName evidence="2">HTH marR-type domain-containing protein</fullName>
    </recommendedName>
</protein>
<comment type="caution">
    <text evidence="3">The sequence shown here is derived from an EMBL/GenBank/DDBJ whole genome shotgun (WGS) entry which is preliminary data.</text>
</comment>
<feature type="domain" description="HTH marR-type" evidence="2">
    <location>
        <begin position="2"/>
        <end position="135"/>
    </location>
</feature>
<feature type="region of interest" description="Disordered" evidence="1">
    <location>
        <begin position="77"/>
        <end position="99"/>
    </location>
</feature>
<dbReference type="Proteomes" id="UP001501509">
    <property type="component" value="Unassembled WGS sequence"/>
</dbReference>
<dbReference type="RefSeq" id="WP_344538714.1">
    <property type="nucleotide sequence ID" value="NZ_BAAATD010000001.1"/>
</dbReference>
<dbReference type="EMBL" id="BAAATD010000001">
    <property type="protein sequence ID" value="GAA2582433.1"/>
    <property type="molecule type" value="Genomic_DNA"/>
</dbReference>
<evidence type="ECO:0000313" key="4">
    <source>
        <dbReference type="Proteomes" id="UP001501509"/>
    </source>
</evidence>
<dbReference type="InterPro" id="IPR039422">
    <property type="entry name" value="MarR/SlyA-like"/>
</dbReference>
<evidence type="ECO:0000256" key="1">
    <source>
        <dbReference type="SAM" id="MobiDB-lite"/>
    </source>
</evidence>
<dbReference type="InterPro" id="IPR036390">
    <property type="entry name" value="WH_DNA-bd_sf"/>
</dbReference>
<reference evidence="3 4" key="1">
    <citation type="journal article" date="2019" name="Int. J. Syst. Evol. Microbiol.">
        <title>The Global Catalogue of Microorganisms (GCM) 10K type strain sequencing project: providing services to taxonomists for standard genome sequencing and annotation.</title>
        <authorList>
            <consortium name="The Broad Institute Genomics Platform"/>
            <consortium name="The Broad Institute Genome Sequencing Center for Infectious Disease"/>
            <person name="Wu L."/>
            <person name="Ma J."/>
        </authorList>
    </citation>
    <scope>NUCLEOTIDE SEQUENCE [LARGE SCALE GENOMIC DNA]</scope>
    <source>
        <strain evidence="3 4">JCM 6833</strain>
    </source>
</reference>
<dbReference type="Pfam" id="PF12802">
    <property type="entry name" value="MarR_2"/>
    <property type="match status" value="1"/>
</dbReference>
<dbReference type="PANTHER" id="PTHR33164">
    <property type="entry name" value="TRANSCRIPTIONAL REGULATOR, MARR FAMILY"/>
    <property type="match status" value="1"/>
</dbReference>
<evidence type="ECO:0000259" key="2">
    <source>
        <dbReference type="PROSITE" id="PS50995"/>
    </source>
</evidence>
<proteinExistence type="predicted"/>
<dbReference type="PANTHER" id="PTHR33164:SF103">
    <property type="entry name" value="REGULATORY PROTEIN MARR"/>
    <property type="match status" value="1"/>
</dbReference>
<name>A0ABN3PGI3_9ACTN</name>
<evidence type="ECO:0000313" key="3">
    <source>
        <dbReference type="EMBL" id="GAA2582433.1"/>
    </source>
</evidence>
<dbReference type="InterPro" id="IPR036388">
    <property type="entry name" value="WH-like_DNA-bd_sf"/>
</dbReference>
<dbReference type="SUPFAM" id="SSF46785">
    <property type="entry name" value="Winged helix' DNA-binding domain"/>
    <property type="match status" value="1"/>
</dbReference>
<feature type="compositionally biased region" description="Polar residues" evidence="1">
    <location>
        <begin position="85"/>
        <end position="94"/>
    </location>
</feature>
<sequence>MEKDLVELFGQTARRIRRRQLERLAPLGLTPSLSRALRVITSAEEPLRMAELADRLGVVPRSVTTVVDALEKAGLAAREPDPGNRRSTLVSATDQGRAVRTRMAEARREAAEEVFRPLTAGQREQLRALLALLDDRE</sequence>
<organism evidence="3 4">
    <name type="scientific">Actinomadura fulvescens</name>
    <dbReference type="NCBI Taxonomy" id="46160"/>
    <lineage>
        <taxon>Bacteria</taxon>
        <taxon>Bacillati</taxon>
        <taxon>Actinomycetota</taxon>
        <taxon>Actinomycetes</taxon>
        <taxon>Streptosporangiales</taxon>
        <taxon>Thermomonosporaceae</taxon>
        <taxon>Actinomadura</taxon>
    </lineage>
</organism>
<accession>A0ABN3PGI3</accession>
<dbReference type="Gene3D" id="1.10.10.10">
    <property type="entry name" value="Winged helix-like DNA-binding domain superfamily/Winged helix DNA-binding domain"/>
    <property type="match status" value="1"/>
</dbReference>
<dbReference type="InterPro" id="IPR000835">
    <property type="entry name" value="HTH_MarR-typ"/>
</dbReference>
<dbReference type="SMART" id="SM00347">
    <property type="entry name" value="HTH_MARR"/>
    <property type="match status" value="1"/>
</dbReference>
<dbReference type="PRINTS" id="PR00598">
    <property type="entry name" value="HTHMARR"/>
</dbReference>
<dbReference type="PROSITE" id="PS50995">
    <property type="entry name" value="HTH_MARR_2"/>
    <property type="match status" value="1"/>
</dbReference>